<evidence type="ECO:0000256" key="1">
    <source>
        <dbReference type="SAM" id="Phobius"/>
    </source>
</evidence>
<reference evidence="2" key="1">
    <citation type="submission" date="2022-09" db="EMBL/GenBank/DDBJ databases">
        <title>Haloadaptaus new haloarchaeum isolated from saline soil.</title>
        <authorList>
            <person name="Duran-Viseras A."/>
            <person name="Sanchez-Porro C."/>
            <person name="Ventosa A."/>
        </authorList>
    </citation>
    <scope>NUCLEOTIDE SEQUENCE</scope>
    <source>
        <strain evidence="2">F3-133</strain>
    </source>
</reference>
<dbReference type="EMBL" id="RKLV01000011">
    <property type="protein sequence ID" value="MCX2819678.1"/>
    <property type="molecule type" value="Genomic_DNA"/>
</dbReference>
<dbReference type="Proteomes" id="UP001149411">
    <property type="component" value="Unassembled WGS sequence"/>
</dbReference>
<proteinExistence type="predicted"/>
<dbReference type="RefSeq" id="WP_266088160.1">
    <property type="nucleotide sequence ID" value="NZ_RKLV01000011.1"/>
</dbReference>
<comment type="caution">
    <text evidence="2">The sequence shown here is derived from an EMBL/GenBank/DDBJ whole genome shotgun (WGS) entry which is preliminary data.</text>
</comment>
<feature type="transmembrane region" description="Helical" evidence="1">
    <location>
        <begin position="12"/>
        <end position="45"/>
    </location>
</feature>
<name>A0A9Q4C579_9EURY</name>
<keyword evidence="1" id="KW-0472">Membrane</keyword>
<accession>A0A9Q4C579</accession>
<sequence>MLFCDTPVQSAVAAVIGGLVGGLTAVSLGLGTVGVAVLAGVLGGAGDMIAHLVRRDEQFEEAVSRVRR</sequence>
<keyword evidence="3" id="KW-1185">Reference proteome</keyword>
<dbReference type="AlphaFoldDB" id="A0A9Q4C579"/>
<keyword evidence="1" id="KW-1133">Transmembrane helix</keyword>
<protein>
    <submittedName>
        <fullName evidence="2">Uncharacterized protein</fullName>
    </submittedName>
</protein>
<organism evidence="2 3">
    <name type="scientific">Halorutilus salinus</name>
    <dbReference type="NCBI Taxonomy" id="2487751"/>
    <lineage>
        <taxon>Archaea</taxon>
        <taxon>Methanobacteriati</taxon>
        <taxon>Methanobacteriota</taxon>
        <taxon>Stenosarchaea group</taxon>
        <taxon>Halobacteria</taxon>
        <taxon>Halorutilales</taxon>
        <taxon>Halorutilaceae</taxon>
        <taxon>Halorutilus</taxon>
    </lineage>
</organism>
<gene>
    <name evidence="2" type="ORF">EGH25_09995</name>
</gene>
<keyword evidence="1" id="KW-0812">Transmembrane</keyword>
<evidence type="ECO:0000313" key="3">
    <source>
        <dbReference type="Proteomes" id="UP001149411"/>
    </source>
</evidence>
<evidence type="ECO:0000313" key="2">
    <source>
        <dbReference type="EMBL" id="MCX2819678.1"/>
    </source>
</evidence>